<dbReference type="SUPFAM" id="SSF159127">
    <property type="entry name" value="HupF/HypC-like"/>
    <property type="match status" value="1"/>
</dbReference>
<dbReference type="AlphaFoldDB" id="E6PP35"/>
<dbReference type="Gene3D" id="2.30.30.140">
    <property type="match status" value="1"/>
</dbReference>
<dbReference type="InterPro" id="IPR001109">
    <property type="entry name" value="Hydrogenase_HupF/HypC"/>
</dbReference>
<comment type="caution">
    <text evidence="2">The sequence shown here is derived from an EMBL/GenBank/DDBJ whole genome shotgun (WGS) entry which is preliminary data.</text>
</comment>
<organism evidence="2">
    <name type="scientific">mine drainage metagenome</name>
    <dbReference type="NCBI Taxonomy" id="410659"/>
    <lineage>
        <taxon>unclassified sequences</taxon>
        <taxon>metagenomes</taxon>
        <taxon>ecological metagenomes</taxon>
    </lineage>
</organism>
<evidence type="ECO:0000256" key="1">
    <source>
        <dbReference type="ARBA" id="ARBA00006018"/>
    </source>
</evidence>
<dbReference type="NCBIfam" id="TIGR00074">
    <property type="entry name" value="hypC_hupF"/>
    <property type="match status" value="1"/>
</dbReference>
<name>E6PP35_9ZZZZ</name>
<sequence length="107" mass="11503">MCIGRPMCIVEMHEFFSLCAGPGDAQEAVDMSLVGPQPSGTWVLVFLGHARGLLEPEEALRIQDALAALDAVMRGEAPDVDRLFADLVGREPQLPDHLRGAAAPPDR</sequence>
<dbReference type="GO" id="GO:0051604">
    <property type="term" value="P:protein maturation"/>
    <property type="evidence" value="ECO:0007669"/>
    <property type="project" value="TreeGrafter"/>
</dbReference>
<proteinExistence type="inferred from homology"/>
<dbReference type="PANTHER" id="PTHR35177">
    <property type="entry name" value="HYDROGENASE MATURATION FACTOR HYBG"/>
    <property type="match status" value="1"/>
</dbReference>
<accession>E6PP35</accession>
<reference evidence="2" key="1">
    <citation type="submission" date="2009-10" db="EMBL/GenBank/DDBJ databases">
        <title>Diversity of trophic interactions inside an arsenic-rich microbial ecosystem.</title>
        <authorList>
            <person name="Bertin P.N."/>
            <person name="Heinrich-Salmeron A."/>
            <person name="Pelletier E."/>
            <person name="Goulhen-Chollet F."/>
            <person name="Arsene-Ploetze F."/>
            <person name="Gallien S."/>
            <person name="Calteau A."/>
            <person name="Vallenet D."/>
            <person name="Casiot C."/>
            <person name="Chane-Woon-Ming B."/>
            <person name="Giloteaux L."/>
            <person name="Barakat M."/>
            <person name="Bonnefoy V."/>
            <person name="Bruneel O."/>
            <person name="Chandler M."/>
            <person name="Cleiss J."/>
            <person name="Duran R."/>
            <person name="Elbaz-Poulichet F."/>
            <person name="Fonknechten N."/>
            <person name="Lauga B."/>
            <person name="Mornico D."/>
            <person name="Ortet P."/>
            <person name="Schaeffer C."/>
            <person name="Siguier P."/>
            <person name="Alexander Thil Smith A."/>
            <person name="Van Dorsselaer A."/>
            <person name="Weissenbach J."/>
            <person name="Medigue C."/>
            <person name="Le Paslier D."/>
        </authorList>
    </citation>
    <scope>NUCLEOTIDE SEQUENCE</scope>
</reference>
<dbReference type="GO" id="GO:0005506">
    <property type="term" value="F:iron ion binding"/>
    <property type="evidence" value="ECO:0007669"/>
    <property type="project" value="TreeGrafter"/>
</dbReference>
<comment type="similarity">
    <text evidence="1">Belongs to the HupF/HypC family.</text>
</comment>
<evidence type="ECO:0000313" key="2">
    <source>
        <dbReference type="EMBL" id="CBH96687.1"/>
    </source>
</evidence>
<dbReference type="PRINTS" id="PR00445">
    <property type="entry name" value="HUPFHYPC"/>
</dbReference>
<gene>
    <name evidence="2" type="primary">hupN</name>
    <name evidence="2" type="ORF">CARN2_2402</name>
</gene>
<dbReference type="GO" id="GO:1902670">
    <property type="term" value="F:carbon dioxide binding"/>
    <property type="evidence" value="ECO:0007669"/>
    <property type="project" value="TreeGrafter"/>
</dbReference>
<protein>
    <submittedName>
        <fullName evidence="2">Hydrogenase expression/formation protein hupN</fullName>
    </submittedName>
</protein>
<dbReference type="Pfam" id="PF01455">
    <property type="entry name" value="HupF_HypC"/>
    <property type="match status" value="1"/>
</dbReference>
<dbReference type="PANTHER" id="PTHR35177:SF2">
    <property type="entry name" value="HYDROGENASE MATURATION FACTOR HYBG"/>
    <property type="match status" value="1"/>
</dbReference>
<dbReference type="EMBL" id="CABM01000030">
    <property type="protein sequence ID" value="CBH96687.1"/>
    <property type="molecule type" value="Genomic_DNA"/>
</dbReference>